<dbReference type="SUPFAM" id="SSF56300">
    <property type="entry name" value="Metallo-dependent phosphatases"/>
    <property type="match status" value="1"/>
</dbReference>
<dbReference type="GO" id="GO:0016020">
    <property type="term" value="C:membrane"/>
    <property type="evidence" value="ECO:0007669"/>
    <property type="project" value="GOC"/>
</dbReference>
<keyword evidence="3" id="KW-0472">Membrane</keyword>
<organism evidence="5 6">
    <name type="scientific">Clostridium amylolyticum</name>
    <dbReference type="NCBI Taxonomy" id="1121298"/>
    <lineage>
        <taxon>Bacteria</taxon>
        <taxon>Bacillati</taxon>
        <taxon>Bacillota</taxon>
        <taxon>Clostridia</taxon>
        <taxon>Eubacteriales</taxon>
        <taxon>Clostridiaceae</taxon>
        <taxon>Clostridium</taxon>
    </lineage>
</organism>
<dbReference type="GO" id="GO:0008758">
    <property type="term" value="F:UDP-2,3-diacylglucosamine hydrolase activity"/>
    <property type="evidence" value="ECO:0007669"/>
    <property type="project" value="TreeGrafter"/>
</dbReference>
<evidence type="ECO:0000256" key="3">
    <source>
        <dbReference type="SAM" id="Phobius"/>
    </source>
</evidence>
<dbReference type="Pfam" id="PF00149">
    <property type="entry name" value="Metallophos"/>
    <property type="match status" value="1"/>
</dbReference>
<dbReference type="InterPro" id="IPR004843">
    <property type="entry name" value="Calcineurin-like_PHP"/>
</dbReference>
<protein>
    <recommendedName>
        <fullName evidence="4">Calcineurin-like phosphoesterase domain-containing protein</fullName>
    </recommendedName>
</protein>
<accession>A0A1M6MC97</accession>
<keyword evidence="3" id="KW-0812">Transmembrane</keyword>
<dbReference type="AlphaFoldDB" id="A0A1M6MC97"/>
<keyword evidence="6" id="KW-1185">Reference proteome</keyword>
<gene>
    <name evidence="5" type="ORF">SAMN05444401_3943</name>
</gene>
<dbReference type="OrthoDB" id="9780884at2"/>
<dbReference type="EMBL" id="FQZO01000008">
    <property type="protein sequence ID" value="SHJ81138.1"/>
    <property type="molecule type" value="Genomic_DNA"/>
</dbReference>
<evidence type="ECO:0000259" key="4">
    <source>
        <dbReference type="Pfam" id="PF00149"/>
    </source>
</evidence>
<evidence type="ECO:0000256" key="2">
    <source>
        <dbReference type="ARBA" id="ARBA00022801"/>
    </source>
</evidence>
<evidence type="ECO:0000256" key="1">
    <source>
        <dbReference type="ARBA" id="ARBA00022723"/>
    </source>
</evidence>
<proteinExistence type="predicted"/>
<dbReference type="Proteomes" id="UP000184080">
    <property type="component" value="Unassembled WGS sequence"/>
</dbReference>
<feature type="domain" description="Calcineurin-like phosphoesterase" evidence="4">
    <location>
        <begin position="44"/>
        <end position="271"/>
    </location>
</feature>
<keyword evidence="1" id="KW-0479">Metal-binding</keyword>
<dbReference type="InterPro" id="IPR051158">
    <property type="entry name" value="Metallophosphoesterase_sf"/>
</dbReference>
<dbReference type="PANTHER" id="PTHR31302">
    <property type="entry name" value="TRANSMEMBRANE PROTEIN WITH METALLOPHOSPHOESTERASE DOMAIN-RELATED"/>
    <property type="match status" value="1"/>
</dbReference>
<dbReference type="CDD" id="cd07385">
    <property type="entry name" value="MPP_YkuE_C"/>
    <property type="match status" value="1"/>
</dbReference>
<sequence length="333" mass="37625">MIEYFIALIIIAAIAVFLYLENNWIKINRIKHSPKNLPREFMGMRIVHLSDMHSKSFGQGNNNLLKRVKELNPDIIVFTGDLIDSRRYEEEVSSSTMASLVNIAPVYYVIGNHEARRDEYDNSLQQKLINSGVKVLRNHAHIIEKKGQSFYILGVDDPYKDNRSYSKKGKDSEVLKRNINEALEKITEERAKDTLSQGILLKKGKGLSQEMNSIQWKGLSHESIPKNRQGLSKEASSSKNHFTLLLSHRPEQIETYAQCGIDLVFSGHAHGGQMRIPFTGQGGFAPNQGKFPKYTSGIHMLGDTALVISRGLGNSSFPFRVFNRPEIVLVELV</sequence>
<feature type="transmembrane region" description="Helical" evidence="3">
    <location>
        <begin position="6"/>
        <end position="25"/>
    </location>
</feature>
<keyword evidence="2" id="KW-0378">Hydrolase</keyword>
<dbReference type="STRING" id="1121298.SAMN05444401_3943"/>
<evidence type="ECO:0000313" key="6">
    <source>
        <dbReference type="Proteomes" id="UP000184080"/>
    </source>
</evidence>
<dbReference type="RefSeq" id="WP_073010855.1">
    <property type="nucleotide sequence ID" value="NZ_FQZO01000008.1"/>
</dbReference>
<keyword evidence="3" id="KW-1133">Transmembrane helix</keyword>
<dbReference type="Gene3D" id="3.60.21.10">
    <property type="match status" value="1"/>
</dbReference>
<evidence type="ECO:0000313" key="5">
    <source>
        <dbReference type="EMBL" id="SHJ81138.1"/>
    </source>
</evidence>
<dbReference type="InterPro" id="IPR029052">
    <property type="entry name" value="Metallo-depent_PP-like"/>
</dbReference>
<reference evidence="5 6" key="1">
    <citation type="submission" date="2016-11" db="EMBL/GenBank/DDBJ databases">
        <authorList>
            <person name="Jaros S."/>
            <person name="Januszkiewicz K."/>
            <person name="Wedrychowicz H."/>
        </authorList>
    </citation>
    <scope>NUCLEOTIDE SEQUENCE [LARGE SCALE GENOMIC DNA]</scope>
    <source>
        <strain evidence="5 6">DSM 21864</strain>
    </source>
</reference>
<dbReference type="GO" id="GO:0009245">
    <property type="term" value="P:lipid A biosynthetic process"/>
    <property type="evidence" value="ECO:0007669"/>
    <property type="project" value="TreeGrafter"/>
</dbReference>
<dbReference type="GO" id="GO:0046872">
    <property type="term" value="F:metal ion binding"/>
    <property type="evidence" value="ECO:0007669"/>
    <property type="project" value="UniProtKB-KW"/>
</dbReference>
<name>A0A1M6MC97_9CLOT</name>
<dbReference type="PANTHER" id="PTHR31302:SF31">
    <property type="entry name" value="PHOSPHODIESTERASE YAEI"/>
    <property type="match status" value="1"/>
</dbReference>